<dbReference type="InterPro" id="IPR029063">
    <property type="entry name" value="SAM-dependent_MTases_sf"/>
</dbReference>
<organism evidence="2 3">
    <name type="scientific">Candidatus Collierbacteria bacterium RIFCSPHIGHO2_02_FULL_49_10</name>
    <dbReference type="NCBI Taxonomy" id="1817723"/>
    <lineage>
        <taxon>Bacteria</taxon>
        <taxon>Candidatus Collieribacteriota</taxon>
    </lineage>
</organism>
<comment type="caution">
    <text evidence="2">The sequence shown here is derived from an EMBL/GenBank/DDBJ whole genome shotgun (WGS) entry which is preliminary data.</text>
</comment>
<dbReference type="SUPFAM" id="SSF53335">
    <property type="entry name" value="S-adenosyl-L-methionine-dependent methyltransferases"/>
    <property type="match status" value="1"/>
</dbReference>
<accession>A0A1F5ESI5</accession>
<feature type="domain" description="Methyltransferase type 11" evidence="1">
    <location>
        <begin position="27"/>
        <end position="140"/>
    </location>
</feature>
<dbReference type="EMBL" id="MFAH01000056">
    <property type="protein sequence ID" value="OGD70368.1"/>
    <property type="molecule type" value="Genomic_DNA"/>
</dbReference>
<sequence>MPEILDYGGYLLDFELNEEFLHGKRVLDLGAGARLFAYDAIDHSLCQTVSLDENSAGWQSLNLWAKKQLAKGKNPTVETYLAMGQNSVEAKAQVLPFPAESFDIVFSRSVVPQMLPTAEDSANALAEIIRVLAVDGSAFFYPIMMEHWTPEKKEETGCLIACLEEDQSLELELVPIIFRETGNPGHMLRLTKLRRTVT</sequence>
<dbReference type="GO" id="GO:0008757">
    <property type="term" value="F:S-adenosylmethionine-dependent methyltransferase activity"/>
    <property type="evidence" value="ECO:0007669"/>
    <property type="project" value="InterPro"/>
</dbReference>
<evidence type="ECO:0000313" key="3">
    <source>
        <dbReference type="Proteomes" id="UP000177390"/>
    </source>
</evidence>
<dbReference type="Proteomes" id="UP000177390">
    <property type="component" value="Unassembled WGS sequence"/>
</dbReference>
<dbReference type="Gene3D" id="3.40.50.150">
    <property type="entry name" value="Vaccinia Virus protein VP39"/>
    <property type="match status" value="1"/>
</dbReference>
<reference evidence="2 3" key="1">
    <citation type="journal article" date="2016" name="Nat. Commun.">
        <title>Thousands of microbial genomes shed light on interconnected biogeochemical processes in an aquifer system.</title>
        <authorList>
            <person name="Anantharaman K."/>
            <person name="Brown C.T."/>
            <person name="Hug L.A."/>
            <person name="Sharon I."/>
            <person name="Castelle C.J."/>
            <person name="Probst A.J."/>
            <person name="Thomas B.C."/>
            <person name="Singh A."/>
            <person name="Wilkins M.J."/>
            <person name="Karaoz U."/>
            <person name="Brodie E.L."/>
            <person name="Williams K.H."/>
            <person name="Hubbard S.S."/>
            <person name="Banfield J.F."/>
        </authorList>
    </citation>
    <scope>NUCLEOTIDE SEQUENCE [LARGE SCALE GENOMIC DNA]</scope>
</reference>
<name>A0A1F5ESI5_9BACT</name>
<dbReference type="AlphaFoldDB" id="A0A1F5ESI5"/>
<gene>
    <name evidence="2" type="ORF">A3D09_00350</name>
</gene>
<dbReference type="InterPro" id="IPR013216">
    <property type="entry name" value="Methyltransf_11"/>
</dbReference>
<dbReference type="CDD" id="cd02440">
    <property type="entry name" value="AdoMet_MTases"/>
    <property type="match status" value="1"/>
</dbReference>
<protein>
    <recommendedName>
        <fullName evidence="1">Methyltransferase type 11 domain-containing protein</fullName>
    </recommendedName>
</protein>
<proteinExistence type="predicted"/>
<evidence type="ECO:0000313" key="2">
    <source>
        <dbReference type="EMBL" id="OGD70368.1"/>
    </source>
</evidence>
<dbReference type="Pfam" id="PF08241">
    <property type="entry name" value="Methyltransf_11"/>
    <property type="match status" value="1"/>
</dbReference>
<evidence type="ECO:0000259" key="1">
    <source>
        <dbReference type="Pfam" id="PF08241"/>
    </source>
</evidence>